<dbReference type="Proteomes" id="UP000542405">
    <property type="component" value="Unassembled WGS sequence"/>
</dbReference>
<evidence type="ECO:0000313" key="4">
    <source>
        <dbReference type="EMBL" id="NMU90965.1"/>
    </source>
</evidence>
<feature type="chain" id="PRO_5009107791" evidence="1">
    <location>
        <begin position="24"/>
        <end position="110"/>
    </location>
</feature>
<evidence type="ECO:0000313" key="5">
    <source>
        <dbReference type="Proteomes" id="UP000494122"/>
    </source>
</evidence>
<dbReference type="EMBL" id="JABBZE010000153">
    <property type="protein sequence ID" value="NMU90965.1"/>
    <property type="molecule type" value="Genomic_DNA"/>
</dbReference>
<evidence type="ECO:0000313" key="3">
    <source>
        <dbReference type="EMBL" id="CAB3954553.1"/>
    </source>
</evidence>
<dbReference type="GeneID" id="55559660"/>
<dbReference type="AlphaFoldDB" id="A0A1D8I7L8"/>
<dbReference type="Proteomes" id="UP000494122">
    <property type="component" value="Unassembled WGS sequence"/>
</dbReference>
<evidence type="ECO:0000313" key="2">
    <source>
        <dbReference type="EMBL" id="CAB3867036.1"/>
    </source>
</evidence>
<protein>
    <submittedName>
        <fullName evidence="4">Uncharacterized protein</fullName>
    </submittedName>
</protein>
<dbReference type="EMBL" id="CADILE010000007">
    <property type="protein sequence ID" value="CAB3867036.1"/>
    <property type="molecule type" value="Genomic_DNA"/>
</dbReference>
<evidence type="ECO:0000256" key="1">
    <source>
        <dbReference type="SAM" id="SignalP"/>
    </source>
</evidence>
<proteinExistence type="predicted"/>
<keyword evidence="1" id="KW-0732">Signal</keyword>
<name>A0A1D8I7L8_9BURK</name>
<organism evidence="4 7">
    <name type="scientific">Achromobacter ruhlandii</name>
    <dbReference type="NCBI Taxonomy" id="72557"/>
    <lineage>
        <taxon>Bacteria</taxon>
        <taxon>Pseudomonadati</taxon>
        <taxon>Pseudomonadota</taxon>
        <taxon>Betaproteobacteria</taxon>
        <taxon>Burkholderiales</taxon>
        <taxon>Alcaligenaceae</taxon>
        <taxon>Achromobacter</taxon>
    </lineage>
</organism>
<keyword evidence="6" id="KW-1185">Reference proteome</keyword>
<dbReference type="Proteomes" id="UP000494161">
    <property type="component" value="Unassembled WGS sequence"/>
</dbReference>
<feature type="signal peptide" evidence="1">
    <location>
        <begin position="1"/>
        <end position="23"/>
    </location>
</feature>
<dbReference type="RefSeq" id="WP_049077647.1">
    <property type="nucleotide sequence ID" value="NZ_CADIJL010000047.1"/>
</dbReference>
<reference evidence="5 6" key="2">
    <citation type="submission" date="2020-04" db="EMBL/GenBank/DDBJ databases">
        <authorList>
            <person name="De Canck E."/>
        </authorList>
    </citation>
    <scope>NUCLEOTIDE SEQUENCE [LARGE SCALE GENOMIC DNA]</scope>
    <source>
        <strain evidence="2 5">LMG 3328</strain>
        <strain evidence="3 6">LMG 7053</strain>
    </source>
</reference>
<accession>A0A1D8I7L8</accession>
<sequence length="110" mass="11945">MMNMKATFASLLALALLSGPAFGAEKKPTAGDISRAIAYADVMRAFAYAKQANQFKERYDKIGPGQDGLEAMTHAANLMTLANQAMRAACAREPHYVEKGIEAFRCSKIK</sequence>
<reference evidence="4 7" key="1">
    <citation type="submission" date="2020-04" db="EMBL/GenBank/DDBJ databases">
        <title>Achromobacter ruhlandii genome sequencing and assembly.</title>
        <authorList>
            <person name="Martins R.C.R."/>
            <person name="Perdigao-Neto L.V."/>
            <person name="Levin A.S.S."/>
            <person name="Costa S.F."/>
        </authorList>
    </citation>
    <scope>NUCLEOTIDE SEQUENCE [LARGE SCALE GENOMIC DNA]</scope>
    <source>
        <strain evidence="4 7">9035ralo</strain>
    </source>
</reference>
<evidence type="ECO:0000313" key="7">
    <source>
        <dbReference type="Proteomes" id="UP000542405"/>
    </source>
</evidence>
<dbReference type="EMBL" id="CADILJ010000054">
    <property type="protein sequence ID" value="CAB3954553.1"/>
    <property type="molecule type" value="Genomic_DNA"/>
</dbReference>
<evidence type="ECO:0000313" key="6">
    <source>
        <dbReference type="Proteomes" id="UP000494161"/>
    </source>
</evidence>
<gene>
    <name evidence="4" type="ORF">HGQ98_14485</name>
    <name evidence="2" type="ORF">LMG3328_02581</name>
    <name evidence="3" type="ORF">LMG7053_04451</name>
</gene>